<dbReference type="PROSITE" id="PS51375">
    <property type="entry name" value="PPR"/>
    <property type="match status" value="1"/>
</dbReference>
<proteinExistence type="predicted"/>
<feature type="repeat" description="PPR" evidence="1">
    <location>
        <begin position="129"/>
        <end position="163"/>
    </location>
</feature>
<dbReference type="EMBL" id="JAYMYQ010000009">
    <property type="protein sequence ID" value="KAK7313917.1"/>
    <property type="molecule type" value="Genomic_DNA"/>
</dbReference>
<organism evidence="2 3">
    <name type="scientific">Canavalia gladiata</name>
    <name type="common">Sword bean</name>
    <name type="synonym">Dolichos gladiatus</name>
    <dbReference type="NCBI Taxonomy" id="3824"/>
    <lineage>
        <taxon>Eukaryota</taxon>
        <taxon>Viridiplantae</taxon>
        <taxon>Streptophyta</taxon>
        <taxon>Embryophyta</taxon>
        <taxon>Tracheophyta</taxon>
        <taxon>Spermatophyta</taxon>
        <taxon>Magnoliopsida</taxon>
        <taxon>eudicotyledons</taxon>
        <taxon>Gunneridae</taxon>
        <taxon>Pentapetalae</taxon>
        <taxon>rosids</taxon>
        <taxon>fabids</taxon>
        <taxon>Fabales</taxon>
        <taxon>Fabaceae</taxon>
        <taxon>Papilionoideae</taxon>
        <taxon>50 kb inversion clade</taxon>
        <taxon>NPAAA clade</taxon>
        <taxon>indigoferoid/millettioid clade</taxon>
        <taxon>Phaseoleae</taxon>
        <taxon>Canavalia</taxon>
    </lineage>
</organism>
<reference evidence="2 3" key="1">
    <citation type="submission" date="2024-01" db="EMBL/GenBank/DDBJ databases">
        <title>The genomes of 5 underutilized Papilionoideae crops provide insights into root nodulation and disease resistanc.</title>
        <authorList>
            <person name="Jiang F."/>
        </authorList>
    </citation>
    <scope>NUCLEOTIDE SEQUENCE [LARGE SCALE GENOMIC DNA]</scope>
    <source>
        <strain evidence="2">LVBAO_FW01</strain>
        <tissue evidence="2">Leaves</tissue>
    </source>
</reference>
<keyword evidence="3" id="KW-1185">Reference proteome</keyword>
<sequence length="217" mass="24470">MRFRKRKLLCYPHTLIRELKPDSFPLSWIKKGSKEILGGKKGSGSLSLIEDPLQIPSRSLKFVHCKCLENSSISSVGQGNICSIQRSSNNHWLAFTASQKLKEKIRVHDYEGTMQRVVIGDGPIHDFHDSVTYNELMVVYVRVGFLDERTVILDTIANRGVQPDTLTCDMHTSIRGVTEPRKRGIESTNGLIHVAELCTLGGNPLYIHNFLFANSYQ</sequence>
<name>A0AAN9KAJ3_CANGL</name>
<dbReference type="Proteomes" id="UP001367508">
    <property type="component" value="Unassembled WGS sequence"/>
</dbReference>
<evidence type="ECO:0000313" key="3">
    <source>
        <dbReference type="Proteomes" id="UP001367508"/>
    </source>
</evidence>
<dbReference type="InterPro" id="IPR002885">
    <property type="entry name" value="PPR_rpt"/>
</dbReference>
<dbReference type="AlphaFoldDB" id="A0AAN9KAJ3"/>
<protein>
    <submittedName>
        <fullName evidence="2">Uncharacterized protein</fullName>
    </submittedName>
</protein>
<evidence type="ECO:0000313" key="2">
    <source>
        <dbReference type="EMBL" id="KAK7313917.1"/>
    </source>
</evidence>
<evidence type="ECO:0000256" key="1">
    <source>
        <dbReference type="PROSITE-ProRule" id="PRU00708"/>
    </source>
</evidence>
<comment type="caution">
    <text evidence="2">The sequence shown here is derived from an EMBL/GenBank/DDBJ whole genome shotgun (WGS) entry which is preliminary data.</text>
</comment>
<accession>A0AAN9KAJ3</accession>
<gene>
    <name evidence="2" type="ORF">VNO77_39122</name>
</gene>